<evidence type="ECO:0000256" key="1">
    <source>
        <dbReference type="SAM" id="Coils"/>
    </source>
</evidence>
<feature type="domain" description="KilA-N DNA-binding" evidence="3">
    <location>
        <begin position="17"/>
        <end position="104"/>
    </location>
</feature>
<proteinExistence type="predicted"/>
<name>A0A923SCG5_9BURK</name>
<organism evidence="4 5">
    <name type="scientific">Ramlibacter cellulosilyticus</name>
    <dbReference type="NCBI Taxonomy" id="2764187"/>
    <lineage>
        <taxon>Bacteria</taxon>
        <taxon>Pseudomonadati</taxon>
        <taxon>Pseudomonadota</taxon>
        <taxon>Betaproteobacteria</taxon>
        <taxon>Burkholderiales</taxon>
        <taxon>Comamonadaceae</taxon>
        <taxon>Ramlibacter</taxon>
    </lineage>
</organism>
<dbReference type="AlphaFoldDB" id="A0A923SCG5"/>
<dbReference type="Pfam" id="PF10543">
    <property type="entry name" value="ORF6N"/>
    <property type="match status" value="1"/>
</dbReference>
<keyword evidence="5" id="KW-1185">Reference proteome</keyword>
<dbReference type="RefSeq" id="WP_187076979.1">
    <property type="nucleotide sequence ID" value="NZ_JACORT010000006.1"/>
</dbReference>
<keyword evidence="1" id="KW-0175">Coiled coil</keyword>
<dbReference type="EMBL" id="JACORT010000006">
    <property type="protein sequence ID" value="MBC5784228.1"/>
    <property type="molecule type" value="Genomic_DNA"/>
</dbReference>
<feature type="coiled-coil region" evidence="1">
    <location>
        <begin position="124"/>
        <end position="151"/>
    </location>
</feature>
<evidence type="ECO:0000256" key="2">
    <source>
        <dbReference type="SAM" id="MobiDB-lite"/>
    </source>
</evidence>
<reference evidence="4" key="1">
    <citation type="submission" date="2020-08" db="EMBL/GenBank/DDBJ databases">
        <title>Ramlibacter sp. USB13 16S ribosomal RNA gene genome sequencing and assembly.</title>
        <authorList>
            <person name="Kang M."/>
        </authorList>
    </citation>
    <scope>NUCLEOTIDE SEQUENCE</scope>
    <source>
        <strain evidence="4">USB13</strain>
    </source>
</reference>
<evidence type="ECO:0000313" key="4">
    <source>
        <dbReference type="EMBL" id="MBC5784228.1"/>
    </source>
</evidence>
<comment type="caution">
    <text evidence="4">The sequence shown here is derived from an EMBL/GenBank/DDBJ whole genome shotgun (WGS) entry which is preliminary data.</text>
</comment>
<sequence>MSTAQHSVLPLEAITHRITVVRGQKVLLDSDLAALYGVETKRFNEAVKRNLARFPADFMFQLSAEEFEALRSQIATSNAPAGRGGRRYRPRAFTEHGAIMAASVLNSPRAIEVSMYVVRAFVRLRELAANHQELAKRLDALEEKTEALALQHDTFSRNTRVQLKQVFDALREMMTPPEPTKRPIGFVPPEEKKKTSGGR</sequence>
<dbReference type="InterPro" id="IPR018873">
    <property type="entry name" value="KilA-N_DNA-bd_domain"/>
</dbReference>
<accession>A0A923SCG5</accession>
<evidence type="ECO:0000313" key="5">
    <source>
        <dbReference type="Proteomes" id="UP000608513"/>
    </source>
</evidence>
<feature type="region of interest" description="Disordered" evidence="2">
    <location>
        <begin position="175"/>
        <end position="199"/>
    </location>
</feature>
<protein>
    <submittedName>
        <fullName evidence="4">ORF6N domain-containing protein</fullName>
    </submittedName>
</protein>
<gene>
    <name evidence="4" type="ORF">H8N03_14850</name>
</gene>
<evidence type="ECO:0000259" key="3">
    <source>
        <dbReference type="Pfam" id="PF10543"/>
    </source>
</evidence>
<feature type="compositionally biased region" description="Basic and acidic residues" evidence="2">
    <location>
        <begin position="189"/>
        <end position="199"/>
    </location>
</feature>
<dbReference type="Proteomes" id="UP000608513">
    <property type="component" value="Unassembled WGS sequence"/>
</dbReference>